<gene>
    <name evidence="15" type="ORF">PMACD_LOCUS1499</name>
</gene>
<dbReference type="Proteomes" id="UP000663880">
    <property type="component" value="Unassembled WGS sequence"/>
</dbReference>
<dbReference type="Pfam" id="PF07992">
    <property type="entry name" value="Pyr_redox_2"/>
    <property type="match status" value="1"/>
</dbReference>
<dbReference type="InterPro" id="IPR023753">
    <property type="entry name" value="FAD/NAD-binding_dom"/>
</dbReference>
<comment type="subcellular location">
    <subcellularLocation>
        <location evidence="2">Mitochondrion</location>
    </subcellularLocation>
</comment>
<keyword evidence="10" id="KW-0496">Mitochondrion</keyword>
<evidence type="ECO:0000256" key="9">
    <source>
        <dbReference type="ARBA" id="ARBA00023027"/>
    </source>
</evidence>
<evidence type="ECO:0000256" key="4">
    <source>
        <dbReference type="ARBA" id="ARBA00022630"/>
    </source>
</evidence>
<feature type="compositionally biased region" description="Pro residues" evidence="12">
    <location>
        <begin position="58"/>
        <end position="69"/>
    </location>
</feature>
<dbReference type="SUPFAM" id="SSF51905">
    <property type="entry name" value="FAD/NAD(P)-binding domain"/>
    <property type="match status" value="1"/>
</dbReference>
<evidence type="ECO:0000256" key="8">
    <source>
        <dbReference type="ARBA" id="ARBA00023002"/>
    </source>
</evidence>
<dbReference type="GO" id="GO:0006915">
    <property type="term" value="P:apoptotic process"/>
    <property type="evidence" value="ECO:0007669"/>
    <property type="project" value="UniProtKB-KW"/>
</dbReference>
<dbReference type="GO" id="GO:0071949">
    <property type="term" value="F:FAD binding"/>
    <property type="evidence" value="ECO:0007669"/>
    <property type="project" value="TreeGrafter"/>
</dbReference>
<keyword evidence="16" id="KW-1185">Reference proteome</keyword>
<evidence type="ECO:0000256" key="3">
    <source>
        <dbReference type="ARBA" id="ARBA00006442"/>
    </source>
</evidence>
<comment type="cofactor">
    <cofactor evidence="1">
        <name>FAD</name>
        <dbReference type="ChEBI" id="CHEBI:57692"/>
    </cofactor>
</comment>
<dbReference type="PANTHER" id="PTHR43557">
    <property type="entry name" value="APOPTOSIS-INDUCING FACTOR 1"/>
    <property type="match status" value="1"/>
</dbReference>
<dbReference type="Gene3D" id="3.30.390.30">
    <property type="match status" value="1"/>
</dbReference>
<evidence type="ECO:0000256" key="7">
    <source>
        <dbReference type="ARBA" id="ARBA00022946"/>
    </source>
</evidence>
<dbReference type="PRINTS" id="PR00368">
    <property type="entry name" value="FADPNR"/>
</dbReference>
<dbReference type="InterPro" id="IPR029324">
    <property type="entry name" value="AIF_C"/>
</dbReference>
<keyword evidence="9" id="KW-0520">NAD</keyword>
<protein>
    <submittedName>
        <fullName evidence="15">Uncharacterized protein</fullName>
    </submittedName>
</protein>
<keyword evidence="5" id="KW-0053">Apoptosis</keyword>
<proteinExistence type="inferred from homology"/>
<dbReference type="OrthoDB" id="6029at2759"/>
<evidence type="ECO:0000256" key="1">
    <source>
        <dbReference type="ARBA" id="ARBA00001974"/>
    </source>
</evidence>
<dbReference type="InterPro" id="IPR036188">
    <property type="entry name" value="FAD/NAD-bd_sf"/>
</dbReference>
<evidence type="ECO:0000256" key="10">
    <source>
        <dbReference type="ARBA" id="ARBA00023128"/>
    </source>
</evidence>
<evidence type="ECO:0000256" key="12">
    <source>
        <dbReference type="SAM" id="MobiDB-lite"/>
    </source>
</evidence>
<evidence type="ECO:0000256" key="5">
    <source>
        <dbReference type="ARBA" id="ARBA00022703"/>
    </source>
</evidence>
<dbReference type="Pfam" id="PF14721">
    <property type="entry name" value="AIF_C"/>
    <property type="match status" value="1"/>
</dbReference>
<keyword evidence="8" id="KW-0560">Oxidoreductase</keyword>
<reference evidence="15" key="1">
    <citation type="submission" date="2021-02" db="EMBL/GenBank/DDBJ databases">
        <authorList>
            <person name="Steward A R."/>
        </authorList>
    </citation>
    <scope>NUCLEOTIDE SEQUENCE</scope>
</reference>
<dbReference type="AlphaFoldDB" id="A0A821M907"/>
<sequence>MLRAISLICVEGKMLRRSDFLKLFRSQCSVHSSLKSDPTVVSGVGVKNVRPGTDVSHSPPPPTPPPPPPRSRRAFTLITAVTFTASLAGIYLYRKRTQDKEDAVSLTSAEAGESEARTSCSPERGDGLPAHAQFLLVGGGTAAFAAMRAVRSARPDAQVLLVSPERVPPYMRPPLTKEIWREPDLAERALSPELLTFRQWNGRRRSLLYEPLAFYTPPERLRDAAPGAGLALGWRVVALDPAERSAVLESAAGERAKLTYDECLVASGGRPKRIGALRDVAAAGLSLALGSVDDVAALARVLDGGRRTVAVIGGGPPGAELAAALADRARVVHVYRERAPLATSLPPNLAAEAARALAALGVEAAPGLEIVGATASGGRVRLTTADGGALEVDAVVECAGTEPDVERLAGASRLETHPKLGGLVVNAELAARSGLWAAGDSACFYDEALGRRRLDRHDHAVASGRLAGENMASEGRPRAYGHQSMFWSDLGPDLGYEAIGEIDSKLPTVAVFCEDAVREAKEAATAADGAADGAAADEAAARADGGVRYERGVVFYLRESRVVGVLLWNLFNRMHLARQVLARGEFEDLFEVAKLFALHEED</sequence>
<accession>A0A821M907</accession>
<dbReference type="EMBL" id="CAJOBZ010000002">
    <property type="protein sequence ID" value="CAF4764680.1"/>
    <property type="molecule type" value="Genomic_DNA"/>
</dbReference>
<dbReference type="GO" id="GO:0046983">
    <property type="term" value="F:protein dimerization activity"/>
    <property type="evidence" value="ECO:0007669"/>
    <property type="project" value="InterPro"/>
</dbReference>
<dbReference type="InterPro" id="IPR016156">
    <property type="entry name" value="FAD/NAD-linked_Rdtase_dimer_sf"/>
</dbReference>
<evidence type="ECO:0000256" key="2">
    <source>
        <dbReference type="ARBA" id="ARBA00004173"/>
    </source>
</evidence>
<dbReference type="SUPFAM" id="SSF55424">
    <property type="entry name" value="FAD/NAD-linked reductases, dimerisation (C-terminal) domain"/>
    <property type="match status" value="1"/>
</dbReference>
<dbReference type="PRINTS" id="PR00411">
    <property type="entry name" value="PNDRDTASEI"/>
</dbReference>
<organism evidence="15 16">
    <name type="scientific">Pieris macdunnoughi</name>
    <dbReference type="NCBI Taxonomy" id="345717"/>
    <lineage>
        <taxon>Eukaryota</taxon>
        <taxon>Metazoa</taxon>
        <taxon>Ecdysozoa</taxon>
        <taxon>Arthropoda</taxon>
        <taxon>Hexapoda</taxon>
        <taxon>Insecta</taxon>
        <taxon>Pterygota</taxon>
        <taxon>Neoptera</taxon>
        <taxon>Endopterygota</taxon>
        <taxon>Lepidoptera</taxon>
        <taxon>Glossata</taxon>
        <taxon>Ditrysia</taxon>
        <taxon>Papilionoidea</taxon>
        <taxon>Pieridae</taxon>
        <taxon>Pierinae</taxon>
        <taxon>Pieris</taxon>
    </lineage>
</organism>
<comment type="catalytic activity">
    <reaction evidence="11">
        <text>A + NADH + H(+) = AH2 + NAD(+)</text>
        <dbReference type="Rhea" id="RHEA:11356"/>
        <dbReference type="ChEBI" id="CHEBI:13193"/>
        <dbReference type="ChEBI" id="CHEBI:15378"/>
        <dbReference type="ChEBI" id="CHEBI:17499"/>
        <dbReference type="ChEBI" id="CHEBI:57540"/>
        <dbReference type="ChEBI" id="CHEBI:57945"/>
    </reaction>
</comment>
<dbReference type="GO" id="GO:0016174">
    <property type="term" value="F:NAD(P)H oxidase H2O2-forming activity"/>
    <property type="evidence" value="ECO:0007669"/>
    <property type="project" value="TreeGrafter"/>
</dbReference>
<dbReference type="PANTHER" id="PTHR43557:SF4">
    <property type="entry name" value="APOPTOSIS-INDUCING FACTOR 1, MITOCHONDRIAL"/>
    <property type="match status" value="1"/>
</dbReference>
<feature type="region of interest" description="Disordered" evidence="12">
    <location>
        <begin position="104"/>
        <end position="125"/>
    </location>
</feature>
<name>A0A821M907_9NEOP</name>
<keyword evidence="6" id="KW-0274">FAD</keyword>
<evidence type="ECO:0000313" key="16">
    <source>
        <dbReference type="Proteomes" id="UP000663880"/>
    </source>
</evidence>
<dbReference type="GO" id="GO:0033108">
    <property type="term" value="P:mitochondrial respiratory chain complex assembly"/>
    <property type="evidence" value="ECO:0007669"/>
    <property type="project" value="TreeGrafter"/>
</dbReference>
<feature type="domain" description="Mitochondrial apoptosis-inducing factor C-terminal" evidence="14">
    <location>
        <begin position="467"/>
        <end position="582"/>
    </location>
</feature>
<dbReference type="Gene3D" id="3.50.50.60">
    <property type="entry name" value="FAD/NAD(P)-binding domain"/>
    <property type="match status" value="2"/>
</dbReference>
<evidence type="ECO:0000256" key="11">
    <source>
        <dbReference type="ARBA" id="ARBA00047786"/>
    </source>
</evidence>
<keyword evidence="4" id="KW-0285">Flavoprotein</keyword>
<evidence type="ECO:0000313" key="15">
    <source>
        <dbReference type="EMBL" id="CAF4764680.1"/>
    </source>
</evidence>
<dbReference type="InterPro" id="IPR050446">
    <property type="entry name" value="FAD-oxidoreductase/Apoptosis"/>
</dbReference>
<evidence type="ECO:0000259" key="14">
    <source>
        <dbReference type="Pfam" id="PF14721"/>
    </source>
</evidence>
<evidence type="ECO:0000256" key="6">
    <source>
        <dbReference type="ARBA" id="ARBA00022827"/>
    </source>
</evidence>
<keyword evidence="7" id="KW-0809">Transit peptide</keyword>
<dbReference type="SMART" id="SM01353">
    <property type="entry name" value="AIF_C"/>
    <property type="match status" value="1"/>
</dbReference>
<dbReference type="GO" id="GO:0005739">
    <property type="term" value="C:mitochondrion"/>
    <property type="evidence" value="ECO:0007669"/>
    <property type="project" value="UniProtKB-SubCell"/>
</dbReference>
<feature type="domain" description="FAD/NAD(P)-binding" evidence="13">
    <location>
        <begin position="135"/>
        <end position="464"/>
    </location>
</feature>
<feature type="region of interest" description="Disordered" evidence="12">
    <location>
        <begin position="34"/>
        <end position="71"/>
    </location>
</feature>
<comment type="caution">
    <text evidence="15">The sequence shown here is derived from an EMBL/GenBank/DDBJ whole genome shotgun (WGS) entry which is preliminary data.</text>
</comment>
<evidence type="ECO:0000259" key="13">
    <source>
        <dbReference type="Pfam" id="PF07992"/>
    </source>
</evidence>
<comment type="similarity">
    <text evidence="3">Belongs to the FAD-dependent oxidoreductase family.</text>
</comment>